<keyword evidence="2" id="KW-1185">Reference proteome</keyword>
<dbReference type="Proteomes" id="UP000821865">
    <property type="component" value="Chromosome 9"/>
</dbReference>
<evidence type="ECO:0000313" key="2">
    <source>
        <dbReference type="Proteomes" id="UP000821865"/>
    </source>
</evidence>
<sequence>MKKNNKMATSEVSRIPASKSSDYPRLQSAVVRNDASRDAGKWHCSAFCAFAVAAIVFVAMVILVSVYLGTWRYGQGRAIDEHEQPFCCPGEAQQTLRYVNTSVDPCNDFFAYVCSNVIKFRTWQDTSTERELQRIVLTGAMPPGVERSPAGDFLIAYFRSCVEEMTSIGYLVSDIADTLIQKERSLLNKMDRKKAFVYATTLTSKYQIDTAFYVSYDKLSAGLFIGYKAICTDYAIVRTIIAASVGALTVGLNASMNTESTLQFTTVICREIYSTEMQVTRYTAANRTNFYHEVWSSEDLEAGLRSIGYSLSKVKSFIVYGADRLRRMHDILSTLENSAIEKGVIAAYFLWHSVMTITGEFYALYDSTPQFVFESCDRSLEKIWHLSYSFQVDILTSTDKDAHARAIFADVRDAVKEECIASGLFLEDDITLLANFFQGLTLYTPAEVRPSTTMVPKPSSDFFEMLLRGREYNFQAEKDRFTFLGNEEVRHYMKIVFIGRSRVYLPTGIYSSIRAGAQNVHLVNMATLGRTLAEALWFMVFYGIPWTSGTVNNLLRLKECYDRFYGIAVEDNSHDDITFITALGLSSVLKAFKRPGWLSVKPAWSLLRLSHAQLFYILTTYVRCPKGSSPEELYYINGPLIYVKDFAEAFFCPSDAPMARHQQCFLDAQQN</sequence>
<protein>
    <submittedName>
        <fullName evidence="1">Uncharacterized protein</fullName>
    </submittedName>
</protein>
<name>A0ACB8C524_DERSI</name>
<accession>A0ACB8C524</accession>
<reference evidence="1" key="1">
    <citation type="submission" date="2020-05" db="EMBL/GenBank/DDBJ databases">
        <title>Large-scale comparative analyses of tick genomes elucidate their genetic diversity and vector capacities.</title>
        <authorList>
            <person name="Jia N."/>
            <person name="Wang J."/>
            <person name="Shi W."/>
            <person name="Du L."/>
            <person name="Sun Y."/>
            <person name="Zhan W."/>
            <person name="Jiang J."/>
            <person name="Wang Q."/>
            <person name="Zhang B."/>
            <person name="Ji P."/>
            <person name="Sakyi L.B."/>
            <person name="Cui X."/>
            <person name="Yuan T."/>
            <person name="Jiang B."/>
            <person name="Yang W."/>
            <person name="Lam T.T.-Y."/>
            <person name="Chang Q."/>
            <person name="Ding S."/>
            <person name="Wang X."/>
            <person name="Zhu J."/>
            <person name="Ruan X."/>
            <person name="Zhao L."/>
            <person name="Wei J."/>
            <person name="Que T."/>
            <person name="Du C."/>
            <person name="Cheng J."/>
            <person name="Dai P."/>
            <person name="Han X."/>
            <person name="Huang E."/>
            <person name="Gao Y."/>
            <person name="Liu J."/>
            <person name="Shao H."/>
            <person name="Ye R."/>
            <person name="Li L."/>
            <person name="Wei W."/>
            <person name="Wang X."/>
            <person name="Wang C."/>
            <person name="Yang T."/>
            <person name="Huo Q."/>
            <person name="Li W."/>
            <person name="Guo W."/>
            <person name="Chen H."/>
            <person name="Zhou L."/>
            <person name="Ni X."/>
            <person name="Tian J."/>
            <person name="Zhou Y."/>
            <person name="Sheng Y."/>
            <person name="Liu T."/>
            <person name="Pan Y."/>
            <person name="Xia L."/>
            <person name="Li J."/>
            <person name="Zhao F."/>
            <person name="Cao W."/>
        </authorList>
    </citation>
    <scope>NUCLEOTIDE SEQUENCE</scope>
    <source>
        <strain evidence="1">Dsil-2018</strain>
    </source>
</reference>
<dbReference type="EMBL" id="CM023478">
    <property type="protein sequence ID" value="KAH7933967.1"/>
    <property type="molecule type" value="Genomic_DNA"/>
</dbReference>
<organism evidence="1 2">
    <name type="scientific">Dermacentor silvarum</name>
    <name type="common">Tick</name>
    <dbReference type="NCBI Taxonomy" id="543639"/>
    <lineage>
        <taxon>Eukaryota</taxon>
        <taxon>Metazoa</taxon>
        <taxon>Ecdysozoa</taxon>
        <taxon>Arthropoda</taxon>
        <taxon>Chelicerata</taxon>
        <taxon>Arachnida</taxon>
        <taxon>Acari</taxon>
        <taxon>Parasitiformes</taxon>
        <taxon>Ixodida</taxon>
        <taxon>Ixodoidea</taxon>
        <taxon>Ixodidae</taxon>
        <taxon>Rhipicephalinae</taxon>
        <taxon>Dermacentor</taxon>
    </lineage>
</organism>
<gene>
    <name evidence="1" type="ORF">HPB49_019802</name>
</gene>
<comment type="caution">
    <text evidence="1">The sequence shown here is derived from an EMBL/GenBank/DDBJ whole genome shotgun (WGS) entry which is preliminary data.</text>
</comment>
<proteinExistence type="predicted"/>
<evidence type="ECO:0000313" key="1">
    <source>
        <dbReference type="EMBL" id="KAH7933967.1"/>
    </source>
</evidence>